<dbReference type="OrthoDB" id="6094981at2759"/>
<reference evidence="2" key="1">
    <citation type="submission" date="2018-11" db="EMBL/GenBank/DDBJ databases">
        <authorList>
            <person name="Alioto T."/>
            <person name="Alioto T."/>
        </authorList>
    </citation>
    <scope>NUCLEOTIDE SEQUENCE</scope>
</reference>
<comment type="caution">
    <text evidence="2">The sequence shown here is derived from an EMBL/GenBank/DDBJ whole genome shotgun (WGS) entry which is preliminary data.</text>
</comment>
<evidence type="ECO:0000313" key="2">
    <source>
        <dbReference type="EMBL" id="VDI83571.1"/>
    </source>
</evidence>
<name>A0A8B6HSD5_MYTGA</name>
<gene>
    <name evidence="2" type="ORF">MGAL_10B052374</name>
</gene>
<dbReference type="EMBL" id="UYJE01010479">
    <property type="protein sequence ID" value="VDI83571.1"/>
    <property type="molecule type" value="Genomic_DNA"/>
</dbReference>
<feature type="region of interest" description="Disordered" evidence="1">
    <location>
        <begin position="168"/>
        <end position="217"/>
    </location>
</feature>
<accession>A0A8B6HSD5</accession>
<protein>
    <submittedName>
        <fullName evidence="2">Uncharacterized protein</fullName>
    </submittedName>
</protein>
<proteinExistence type="predicted"/>
<organism evidence="2 3">
    <name type="scientific">Mytilus galloprovincialis</name>
    <name type="common">Mediterranean mussel</name>
    <dbReference type="NCBI Taxonomy" id="29158"/>
    <lineage>
        <taxon>Eukaryota</taxon>
        <taxon>Metazoa</taxon>
        <taxon>Spiralia</taxon>
        <taxon>Lophotrochozoa</taxon>
        <taxon>Mollusca</taxon>
        <taxon>Bivalvia</taxon>
        <taxon>Autobranchia</taxon>
        <taxon>Pteriomorphia</taxon>
        <taxon>Mytilida</taxon>
        <taxon>Mytiloidea</taxon>
        <taxon>Mytilidae</taxon>
        <taxon>Mytilinae</taxon>
        <taxon>Mytilus</taxon>
    </lineage>
</organism>
<evidence type="ECO:0000256" key="1">
    <source>
        <dbReference type="SAM" id="MobiDB-lite"/>
    </source>
</evidence>
<keyword evidence="3" id="KW-1185">Reference proteome</keyword>
<dbReference type="AlphaFoldDB" id="A0A8B6HSD5"/>
<sequence>MSDEEDPRDVTNRDSEPPNQTDPGNHVGFSPEDALSLFSRQLDTALVRHKKELFAQIDLKIGNSPLEKSSRLPSIAPKFKFEGNGRQHEFNTARINELSRATDFLERGSVGAAVKALEQAEAALKERNKLLRIADKYGWDVVEEFMDDPLTESTEEATRLKQAEYRAKMKRRDKYTKADRPNPYYKNPVDEKATSDLFRRPSSTYSEDSSRSRSTAGGKGIYTSKRVLWWKERSNPLFLLQRGRSLGLSMSQESRQISPREAAAVKQLSTSFIIYTSKIMSMKIHLKKKPHFMLVVLTKTFHFGKIS</sequence>
<feature type="compositionally biased region" description="Basic and acidic residues" evidence="1">
    <location>
        <begin position="188"/>
        <end position="199"/>
    </location>
</feature>
<feature type="region of interest" description="Disordered" evidence="1">
    <location>
        <begin position="1"/>
        <end position="31"/>
    </location>
</feature>
<dbReference type="Proteomes" id="UP000596742">
    <property type="component" value="Unassembled WGS sequence"/>
</dbReference>
<evidence type="ECO:0000313" key="3">
    <source>
        <dbReference type="Proteomes" id="UP000596742"/>
    </source>
</evidence>